<evidence type="ECO:0000256" key="1">
    <source>
        <dbReference type="SAM" id="MobiDB-lite"/>
    </source>
</evidence>
<keyword evidence="3" id="KW-1185">Reference proteome</keyword>
<organism evidence="2 3">
    <name type="scientific">Trichinella nelsoni</name>
    <dbReference type="NCBI Taxonomy" id="6336"/>
    <lineage>
        <taxon>Eukaryota</taxon>
        <taxon>Metazoa</taxon>
        <taxon>Ecdysozoa</taxon>
        <taxon>Nematoda</taxon>
        <taxon>Enoplea</taxon>
        <taxon>Dorylaimia</taxon>
        <taxon>Trichinellida</taxon>
        <taxon>Trichinellidae</taxon>
        <taxon>Trichinella</taxon>
    </lineage>
</organism>
<dbReference type="OrthoDB" id="5919774at2759"/>
<comment type="caution">
    <text evidence="2">The sequence shown here is derived from an EMBL/GenBank/DDBJ whole genome shotgun (WGS) entry which is preliminary data.</text>
</comment>
<reference evidence="2 3" key="1">
    <citation type="submission" date="2015-01" db="EMBL/GenBank/DDBJ databases">
        <title>Evolution of Trichinella species and genotypes.</title>
        <authorList>
            <person name="Korhonen P.K."/>
            <person name="Edoardo P."/>
            <person name="Giuseppe L.R."/>
            <person name="Gasser R.B."/>
        </authorList>
    </citation>
    <scope>NUCLEOTIDE SEQUENCE [LARGE SCALE GENOMIC DNA]</scope>
    <source>
        <strain evidence="2">ISS37</strain>
    </source>
</reference>
<feature type="region of interest" description="Disordered" evidence="1">
    <location>
        <begin position="163"/>
        <end position="183"/>
    </location>
</feature>
<evidence type="ECO:0000313" key="2">
    <source>
        <dbReference type="EMBL" id="KRX12657.1"/>
    </source>
</evidence>
<accession>A0A0V0RDT2</accession>
<proteinExistence type="predicted"/>
<evidence type="ECO:0000313" key="3">
    <source>
        <dbReference type="Proteomes" id="UP000054630"/>
    </source>
</evidence>
<name>A0A0V0RDT2_9BILA</name>
<dbReference type="Proteomes" id="UP000054630">
    <property type="component" value="Unassembled WGS sequence"/>
</dbReference>
<protein>
    <submittedName>
        <fullName evidence="2">Uncharacterized protein</fullName>
    </submittedName>
</protein>
<dbReference type="AlphaFoldDB" id="A0A0V0RDT2"/>
<dbReference type="EMBL" id="JYDL01000300">
    <property type="protein sequence ID" value="KRX12657.1"/>
    <property type="molecule type" value="Genomic_DNA"/>
</dbReference>
<sequence length="265" mass="28319">MKGARKPIGSKMLDAVLSIWRLESRPSRLGVLGGMKDKHPRVSVDRLSVGIALSAAGSLLAHLCRWNPPDAISSSSWVASVLASSGDSQDVAKSSTYMLHSTSDAARGAVAWCRRACTLTVLTAKNGEQVKPKHTLVSREICKRLGLLLGFEPGGTCFQYPPVGQPRSGESEGEPLTGPSGWGVQPPADCLMKSLRNALSRRTPRGISVLRLLLCRPHGVGGNMCALGDRTLLLVQPSRSPNTAAWLTSNHKCPCHFVLGVAQPW</sequence>
<gene>
    <name evidence="2" type="ORF">T07_13146</name>
</gene>